<reference evidence="2 3" key="1">
    <citation type="submission" date="2018-08" db="EMBL/GenBank/DDBJ databases">
        <title>Bacillus phenotypic plasticity.</title>
        <authorList>
            <person name="Hurtado E."/>
        </authorList>
    </citation>
    <scope>NUCLEOTIDE SEQUENCE [LARGE SCALE GENOMIC DNA]</scope>
    <source>
        <strain evidence="2 3">427</strain>
    </source>
</reference>
<proteinExistence type="predicted"/>
<evidence type="ECO:0000256" key="1">
    <source>
        <dbReference type="SAM" id="Coils"/>
    </source>
</evidence>
<name>A0A5M8RIN7_9BACI</name>
<dbReference type="AlphaFoldDB" id="A0A5M8RIN7"/>
<dbReference type="Proteomes" id="UP000324326">
    <property type="component" value="Unassembled WGS sequence"/>
</dbReference>
<keyword evidence="1" id="KW-0175">Coiled coil</keyword>
<dbReference type="RefSeq" id="WP_148959222.1">
    <property type="nucleotide sequence ID" value="NZ_QSND01000008.1"/>
</dbReference>
<evidence type="ECO:0000313" key="2">
    <source>
        <dbReference type="EMBL" id="KAA6446726.1"/>
    </source>
</evidence>
<protein>
    <submittedName>
        <fullName evidence="2">Uncharacterized protein</fullName>
    </submittedName>
</protein>
<gene>
    <name evidence="2" type="ORF">DX927_23850</name>
</gene>
<comment type="caution">
    <text evidence="2">The sequence shown here is derived from an EMBL/GenBank/DDBJ whole genome shotgun (WGS) entry which is preliminary data.</text>
</comment>
<evidence type="ECO:0000313" key="3">
    <source>
        <dbReference type="Proteomes" id="UP000324326"/>
    </source>
</evidence>
<organism evidence="2 3">
    <name type="scientific">Bacillus swezeyi</name>
    <dbReference type="NCBI Taxonomy" id="1925020"/>
    <lineage>
        <taxon>Bacteria</taxon>
        <taxon>Bacillati</taxon>
        <taxon>Bacillota</taxon>
        <taxon>Bacilli</taxon>
        <taxon>Bacillales</taxon>
        <taxon>Bacillaceae</taxon>
        <taxon>Bacillus</taxon>
    </lineage>
</organism>
<feature type="coiled-coil region" evidence="1">
    <location>
        <begin position="10"/>
        <end position="44"/>
    </location>
</feature>
<dbReference type="EMBL" id="QSND01000008">
    <property type="protein sequence ID" value="KAA6446726.1"/>
    <property type="molecule type" value="Genomic_DNA"/>
</dbReference>
<accession>A0A5M8RIN7</accession>
<sequence length="122" mass="14374">MGSEVSDVHKIDLEAKKVELEKESDTLQGKILEKERDILRLETEQDKEQLDLLFEMSEVLQQIENKKWVSATIAFKIIRSNPGKYSNLFEMKDGKAYIVNKRFEELDHEFFILKGELNKVKR</sequence>